<dbReference type="AlphaFoldDB" id="A0A563EIL6"/>
<evidence type="ECO:0000313" key="2">
    <source>
        <dbReference type="Proteomes" id="UP000316639"/>
    </source>
</evidence>
<dbReference type="Gene3D" id="3.30.310.50">
    <property type="entry name" value="Alpha-D-phosphohexomutase, C-terminal domain"/>
    <property type="match status" value="1"/>
</dbReference>
<protein>
    <submittedName>
        <fullName evidence="1">DUF2218 domain-containing protein</fullName>
    </submittedName>
</protein>
<dbReference type="InterPro" id="IPR014543">
    <property type="entry name" value="UCP028291"/>
</dbReference>
<evidence type="ECO:0000313" key="1">
    <source>
        <dbReference type="EMBL" id="TWP46165.1"/>
    </source>
</evidence>
<name>A0A563EIL6_9PSEU</name>
<dbReference type="EMBL" id="VOBR01000035">
    <property type="protein sequence ID" value="TWP46165.1"/>
    <property type="molecule type" value="Genomic_DNA"/>
</dbReference>
<gene>
    <name evidence="1" type="ORF">FKR81_37190</name>
</gene>
<comment type="caution">
    <text evidence="1">The sequence shown here is derived from an EMBL/GenBank/DDBJ whole genome shotgun (WGS) entry which is preliminary data.</text>
</comment>
<keyword evidence="2" id="KW-1185">Reference proteome</keyword>
<reference evidence="1 2" key="1">
    <citation type="submission" date="2019-07" db="EMBL/GenBank/DDBJ databases">
        <title>Lentzea xizangensis sp. nov., isolated from Qinghai-Tibetan Plateau Soils.</title>
        <authorList>
            <person name="Huang J."/>
        </authorList>
    </citation>
    <scope>NUCLEOTIDE SEQUENCE [LARGE SCALE GENOMIC DNA]</scope>
    <source>
        <strain evidence="1 2">FXJ1.1311</strain>
    </source>
</reference>
<proteinExistence type="predicted"/>
<dbReference type="Proteomes" id="UP000316639">
    <property type="component" value="Unassembled WGS sequence"/>
</dbReference>
<dbReference type="RefSeq" id="WP_146358967.1">
    <property type="nucleotide sequence ID" value="NZ_VOBR01000035.1"/>
</dbReference>
<organism evidence="1 2">
    <name type="scientific">Lentzea tibetensis</name>
    <dbReference type="NCBI Taxonomy" id="2591470"/>
    <lineage>
        <taxon>Bacteria</taxon>
        <taxon>Bacillati</taxon>
        <taxon>Actinomycetota</taxon>
        <taxon>Actinomycetes</taxon>
        <taxon>Pseudonocardiales</taxon>
        <taxon>Pseudonocardiaceae</taxon>
        <taxon>Lentzea</taxon>
    </lineage>
</organism>
<dbReference type="OrthoDB" id="9806511at2"/>
<sequence>MSDFTSSGSAATERPERYGSQLVKHFTHKDLPGSWEDGRGFVEFSLGTAEFSVEPGALNMRIASSDAESLDKLRDVVERHLVRFGARDELSVVWA</sequence>
<dbReference type="Pfam" id="PF09981">
    <property type="entry name" value="DUF2218"/>
    <property type="match status" value="1"/>
</dbReference>
<accession>A0A563EIL6</accession>